<feature type="transmembrane region" description="Helical" evidence="1">
    <location>
        <begin position="39"/>
        <end position="59"/>
    </location>
</feature>
<dbReference type="Proteomes" id="UP000198668">
    <property type="component" value="Unassembled WGS sequence"/>
</dbReference>
<protein>
    <submittedName>
        <fullName evidence="2">Uncharacterized protein</fullName>
    </submittedName>
</protein>
<organism evidence="2 3">
    <name type="scientific">Pisciglobus halotolerans</name>
    <dbReference type="NCBI Taxonomy" id="745365"/>
    <lineage>
        <taxon>Bacteria</taxon>
        <taxon>Bacillati</taxon>
        <taxon>Bacillota</taxon>
        <taxon>Bacilli</taxon>
        <taxon>Lactobacillales</taxon>
        <taxon>Carnobacteriaceae</taxon>
    </lineage>
</organism>
<keyword evidence="1" id="KW-0812">Transmembrane</keyword>
<evidence type="ECO:0000313" key="2">
    <source>
        <dbReference type="EMBL" id="SFH56430.1"/>
    </source>
</evidence>
<name>A0A1I3B2M6_9LACT</name>
<evidence type="ECO:0000313" key="3">
    <source>
        <dbReference type="Proteomes" id="UP000198668"/>
    </source>
</evidence>
<keyword evidence="3" id="KW-1185">Reference proteome</keyword>
<dbReference type="EMBL" id="FOQE01000003">
    <property type="protein sequence ID" value="SFH56430.1"/>
    <property type="molecule type" value="Genomic_DNA"/>
</dbReference>
<sequence length="67" mass="7606">MSVKLLIQTILNFIALDKIFNPIANVVIPVSGIGVFLSFLYWGILLFFSYSLAIFLSLFSSWQIFKS</sequence>
<accession>A0A1I3B2M6</accession>
<dbReference type="AlphaFoldDB" id="A0A1I3B2M6"/>
<proteinExistence type="predicted"/>
<keyword evidence="1" id="KW-0472">Membrane</keyword>
<reference evidence="2 3" key="1">
    <citation type="submission" date="2016-10" db="EMBL/GenBank/DDBJ databases">
        <authorList>
            <person name="de Groot N.N."/>
        </authorList>
    </citation>
    <scope>NUCLEOTIDE SEQUENCE [LARGE SCALE GENOMIC DNA]</scope>
    <source>
        <strain evidence="2 3">DSM 27630</strain>
    </source>
</reference>
<evidence type="ECO:0000256" key="1">
    <source>
        <dbReference type="SAM" id="Phobius"/>
    </source>
</evidence>
<gene>
    <name evidence="2" type="ORF">SAMN04489868_10361</name>
</gene>
<keyword evidence="1" id="KW-1133">Transmembrane helix</keyword>